<dbReference type="SMART" id="SM00894">
    <property type="entry name" value="Excalibur"/>
    <property type="match status" value="1"/>
</dbReference>
<proteinExistence type="predicted"/>
<evidence type="ECO:0000256" key="1">
    <source>
        <dbReference type="SAM" id="MobiDB-lite"/>
    </source>
</evidence>
<dbReference type="OrthoDB" id="5196645at2"/>
<dbReference type="PANTHER" id="PTHR24094">
    <property type="entry name" value="SECRETED PROTEIN"/>
    <property type="match status" value="1"/>
</dbReference>
<dbReference type="AlphaFoldDB" id="A0A7K1LI67"/>
<comment type="caution">
    <text evidence="3">The sequence shown here is derived from an EMBL/GenBank/DDBJ whole genome shotgun (WGS) entry which is preliminary data.</text>
</comment>
<reference evidence="3 4" key="1">
    <citation type="submission" date="2019-12" db="EMBL/GenBank/DDBJ databases">
        <authorList>
            <person name="Li J."/>
            <person name="Shi Y."/>
            <person name="Xu G."/>
            <person name="Xiao D."/>
            <person name="Ran X."/>
        </authorList>
    </citation>
    <scope>NUCLEOTIDE SEQUENCE [LARGE SCALE GENOMIC DNA]</scope>
    <source>
        <strain evidence="3 4">JCM 15915</strain>
    </source>
</reference>
<feature type="compositionally biased region" description="Basic and acidic residues" evidence="1">
    <location>
        <begin position="347"/>
        <end position="358"/>
    </location>
</feature>
<dbReference type="EMBL" id="WOGT01000002">
    <property type="protein sequence ID" value="MUN54810.1"/>
    <property type="molecule type" value="Genomic_DNA"/>
</dbReference>
<dbReference type="InterPro" id="IPR008613">
    <property type="entry name" value="Excalibur_Ca-bd_domain"/>
</dbReference>
<name>A0A7K1LI67_9MICC</name>
<gene>
    <name evidence="3" type="ORF">GMA10_06230</name>
</gene>
<sequence length="358" mass="36377">MSSFLGFPLPDFTTRRGRGVRVAGAGVALVLALAGCATNASSDAAAAASDSASPTHVTQVSDVEGSGSDDALTALEALPVKGKAPKTGYKRKNFGHAWADTDRNGCDTRNDVLNRDLTSVSHKPGTRDCKVTSGDLVDPYTGKDISFTAGKSTSSAVQIDHVVSLSNAWQTGAQQLSDDEKKELANDPLNLLAVDGPTNQGKSDGDAATWLPSNKQFRCDYVSRQVAVKTNYRLWVTQAEKDAIAGVLEGCPGEVLPTGDDAPEVGTTTGSTPEATPAPEQPAPAATSSAPAPAPAPAEPAPAEPAAPAPAEPAAPAQGDSSYPNCSAAKAAGAAPLHAGSPGYSSKLDRDGDGVACE</sequence>
<feature type="compositionally biased region" description="Pro residues" evidence="1">
    <location>
        <begin position="292"/>
        <end position="313"/>
    </location>
</feature>
<feature type="region of interest" description="Disordered" evidence="1">
    <location>
        <begin position="252"/>
        <end position="358"/>
    </location>
</feature>
<evidence type="ECO:0000313" key="4">
    <source>
        <dbReference type="Proteomes" id="UP000462152"/>
    </source>
</evidence>
<dbReference type="PANTHER" id="PTHR24094:SF15">
    <property type="entry name" value="AMP-DEPENDENT SYNTHETASE_LIGASE DOMAIN-CONTAINING PROTEIN-RELATED"/>
    <property type="match status" value="1"/>
</dbReference>
<accession>A0A7K1LI67</accession>
<feature type="region of interest" description="Disordered" evidence="1">
    <location>
        <begin position="46"/>
        <end position="65"/>
    </location>
</feature>
<dbReference type="Pfam" id="PF05901">
    <property type="entry name" value="Excalibur"/>
    <property type="match status" value="1"/>
</dbReference>
<feature type="compositionally biased region" description="Low complexity" evidence="1">
    <location>
        <begin position="273"/>
        <end position="291"/>
    </location>
</feature>
<organism evidence="3 4">
    <name type="scientific">Rothia koreensis</name>
    <dbReference type="NCBI Taxonomy" id="592378"/>
    <lineage>
        <taxon>Bacteria</taxon>
        <taxon>Bacillati</taxon>
        <taxon>Actinomycetota</taxon>
        <taxon>Actinomycetes</taxon>
        <taxon>Micrococcales</taxon>
        <taxon>Micrococcaceae</taxon>
        <taxon>Rothia</taxon>
    </lineage>
</organism>
<dbReference type="InterPro" id="IPR011089">
    <property type="entry name" value="GmrSD_C"/>
</dbReference>
<keyword evidence="4" id="KW-1185">Reference proteome</keyword>
<evidence type="ECO:0000313" key="3">
    <source>
        <dbReference type="EMBL" id="MUN54810.1"/>
    </source>
</evidence>
<feature type="compositionally biased region" description="Low complexity" evidence="1">
    <location>
        <begin position="328"/>
        <end position="339"/>
    </location>
</feature>
<dbReference type="Pfam" id="PF07510">
    <property type="entry name" value="GmrSD_C"/>
    <property type="match status" value="1"/>
</dbReference>
<protein>
    <submittedName>
        <fullName evidence="3">DUF1524 domain-containing protein</fullName>
    </submittedName>
</protein>
<feature type="domain" description="Excalibur calcium-binding" evidence="2">
    <location>
        <begin position="322"/>
        <end position="358"/>
    </location>
</feature>
<dbReference type="Proteomes" id="UP000462152">
    <property type="component" value="Unassembled WGS sequence"/>
</dbReference>
<dbReference type="RefSeq" id="WP_129315558.1">
    <property type="nucleotide sequence ID" value="NZ_NOIQ01000008.1"/>
</dbReference>
<evidence type="ECO:0000259" key="2">
    <source>
        <dbReference type="SMART" id="SM00894"/>
    </source>
</evidence>